<keyword evidence="5" id="KW-1185">Reference proteome</keyword>
<dbReference type="PANTHER" id="PTHR10566">
    <property type="entry name" value="CHAPERONE-ACTIVITY OF BC1 COMPLEX CABC1 -RELATED"/>
    <property type="match status" value="1"/>
</dbReference>
<evidence type="ECO:0000313" key="5">
    <source>
        <dbReference type="Proteomes" id="UP000289340"/>
    </source>
</evidence>
<protein>
    <recommendedName>
        <fullName evidence="3">Protein kinase domain-containing protein</fullName>
    </recommendedName>
</protein>
<organism evidence="4 5">
    <name type="scientific">Glycine soja</name>
    <name type="common">Wild soybean</name>
    <dbReference type="NCBI Taxonomy" id="3848"/>
    <lineage>
        <taxon>Eukaryota</taxon>
        <taxon>Viridiplantae</taxon>
        <taxon>Streptophyta</taxon>
        <taxon>Embryophyta</taxon>
        <taxon>Tracheophyta</taxon>
        <taxon>Spermatophyta</taxon>
        <taxon>Magnoliopsida</taxon>
        <taxon>eudicotyledons</taxon>
        <taxon>Gunneridae</taxon>
        <taxon>Pentapetalae</taxon>
        <taxon>rosids</taxon>
        <taxon>fabids</taxon>
        <taxon>Fabales</taxon>
        <taxon>Fabaceae</taxon>
        <taxon>Papilionoideae</taxon>
        <taxon>50 kb inversion clade</taxon>
        <taxon>NPAAA clade</taxon>
        <taxon>indigoferoid/millettioid clade</taxon>
        <taxon>Phaseoleae</taxon>
        <taxon>Glycine</taxon>
        <taxon>Glycine subgen. Soja</taxon>
    </lineage>
</organism>
<dbReference type="InterPro" id="IPR004147">
    <property type="entry name" value="ABC1_dom"/>
</dbReference>
<reference evidence="4 5" key="1">
    <citation type="submission" date="2018-09" db="EMBL/GenBank/DDBJ databases">
        <title>A high-quality reference genome of wild soybean provides a powerful tool to mine soybean genomes.</title>
        <authorList>
            <person name="Xie M."/>
            <person name="Chung C.Y.L."/>
            <person name="Li M.-W."/>
            <person name="Wong F.-L."/>
            <person name="Chan T.-F."/>
            <person name="Lam H.-M."/>
        </authorList>
    </citation>
    <scope>NUCLEOTIDE SEQUENCE [LARGE SCALE GENOMIC DNA]</scope>
    <source>
        <strain evidence="5">cv. W05</strain>
        <tissue evidence="4">Hypocotyl of etiolated seedlings</tissue>
    </source>
</reference>
<dbReference type="CDD" id="cd05121">
    <property type="entry name" value="ABC1_ADCK3-like"/>
    <property type="match status" value="1"/>
</dbReference>
<dbReference type="InterPro" id="IPR050154">
    <property type="entry name" value="UbiB_kinase"/>
</dbReference>
<evidence type="ECO:0000259" key="3">
    <source>
        <dbReference type="PROSITE" id="PS50011"/>
    </source>
</evidence>
<dbReference type="Pfam" id="PF03109">
    <property type="entry name" value="ABC1"/>
    <property type="match status" value="1"/>
</dbReference>
<dbReference type="GO" id="GO:0009507">
    <property type="term" value="C:chloroplast"/>
    <property type="evidence" value="ECO:0007669"/>
    <property type="project" value="TreeGrafter"/>
</dbReference>
<evidence type="ECO:0000256" key="1">
    <source>
        <dbReference type="ARBA" id="ARBA00009670"/>
    </source>
</evidence>
<dbReference type="Gramene" id="XM_028365807.1">
    <property type="protein sequence ID" value="XP_028221608.1"/>
    <property type="gene ID" value="LOC114403080"/>
</dbReference>
<dbReference type="PANTHER" id="PTHR10566:SF117">
    <property type="entry name" value="UNUSUAL PROTEIN KINASE-RELATED"/>
    <property type="match status" value="1"/>
</dbReference>
<proteinExistence type="inferred from homology"/>
<dbReference type="EMBL" id="QZWG01000020">
    <property type="protein sequence ID" value="RZB42841.1"/>
    <property type="molecule type" value="Genomic_DNA"/>
</dbReference>
<dbReference type="AlphaFoldDB" id="A0A445F1W9"/>
<dbReference type="Gene3D" id="1.10.510.10">
    <property type="entry name" value="Transferase(Phosphotransferase) domain 1"/>
    <property type="match status" value="1"/>
</dbReference>
<feature type="region of interest" description="Disordered" evidence="2">
    <location>
        <begin position="48"/>
        <end position="69"/>
    </location>
</feature>
<dbReference type="GO" id="GO:0005524">
    <property type="term" value="F:ATP binding"/>
    <property type="evidence" value="ECO:0007669"/>
    <property type="project" value="InterPro"/>
</dbReference>
<evidence type="ECO:0000313" key="4">
    <source>
        <dbReference type="EMBL" id="RZB42841.1"/>
    </source>
</evidence>
<feature type="domain" description="Protein kinase" evidence="3">
    <location>
        <begin position="253"/>
        <end position="586"/>
    </location>
</feature>
<sequence>MDAASQLVSCGIDPFHRASSPSPRHRRHSNLLLLRRRSSRVFAVSAEPKPAVNGANSRPPPTRAVNGGVSTRIGDVSKEIKRVRAQMEEDEQLATLMRGLRGQNLRDSLFAEDDVELRLVEVDESSEFLPLVYDPASISAYWGKRPRAVATRIVQLLSVAGGFLSRIAGDVINKKVKENEVARAIELREIVTSLGPAYIKLGQALSIRPDILSPVAMTELQKLCDKVPSFADDVAMALIEEELGQPWQNIYSELSSSPIAAASLGQVYKGRLMENGDLVAVKVQRPFVLETVTIDLFIIRNLGLALRKFPQVSIDVVGLVDEWAARFFEELDYVNEGENGNRFAEMMRKDLPQVVIPRTYHKYTSRRVLTTEWIDGEKLSQSTESDVGELVNVGVICYLKQLLDTGFFHADPHPGNLIRTPDGKLAILDFGLVTKLTDDQKYGMIEAIAHLIHRDYPAIVKDFVKLGFIPDGVNLEPILPVLAKVFDQALEGGGAKNINFQELASDLAQITFDYPFRIPPYFALIIRAIGVLEGIALVGNSEFAIVDEAYPYIAQRLLTDESPRLRDALRYTIYGKSGVFDAERFIDVMQAFENFITAAKSGGGENMNGNMAELGILSTSQSEYLLPGFQSVIPLSQQPVQTRAALAFLLSDRGNFFREFLLDEIVKGIDAVTREQLVRVMSLLGVQNVTPVFSMVPTVGPFKPAALIPTITEEDEVILNNVQMVVEFLTAGSSLSRTSGQLKRFDILIYPSIWLWVAIGTEYSSDYPRASPSVTRHLC</sequence>
<accession>A0A445F1W9</accession>
<comment type="similarity">
    <text evidence="1">Belongs to the protein kinase superfamily. ADCK protein kinase family.</text>
</comment>
<dbReference type="InterPro" id="IPR000719">
    <property type="entry name" value="Prot_kinase_dom"/>
</dbReference>
<name>A0A445F1W9_GLYSO</name>
<dbReference type="PROSITE" id="PS50011">
    <property type="entry name" value="PROTEIN_KINASE_DOM"/>
    <property type="match status" value="1"/>
</dbReference>
<gene>
    <name evidence="4" type="ORF">D0Y65_053440</name>
</gene>
<dbReference type="Proteomes" id="UP000289340">
    <property type="component" value="Chromosome 20"/>
</dbReference>
<evidence type="ECO:0000256" key="2">
    <source>
        <dbReference type="SAM" id="MobiDB-lite"/>
    </source>
</evidence>
<dbReference type="SUPFAM" id="SSF56112">
    <property type="entry name" value="Protein kinase-like (PK-like)"/>
    <property type="match status" value="1"/>
</dbReference>
<dbReference type="InterPro" id="IPR011009">
    <property type="entry name" value="Kinase-like_dom_sf"/>
</dbReference>
<comment type="caution">
    <text evidence="4">The sequence shown here is derived from an EMBL/GenBank/DDBJ whole genome shotgun (WGS) entry which is preliminary data.</text>
</comment>
<dbReference type="GO" id="GO:0004672">
    <property type="term" value="F:protein kinase activity"/>
    <property type="evidence" value="ECO:0007669"/>
    <property type="project" value="InterPro"/>
</dbReference>